<keyword evidence="4" id="KW-1185">Reference proteome</keyword>
<gene>
    <name evidence="3" type="ORF">MERR_LOCUS40022</name>
</gene>
<evidence type="ECO:0000313" key="3">
    <source>
        <dbReference type="EMBL" id="CAA7052787.1"/>
    </source>
</evidence>
<dbReference type="Proteomes" id="UP000467841">
    <property type="component" value="Unassembled WGS sequence"/>
</dbReference>
<protein>
    <recommendedName>
        <fullName evidence="2">Arabidopsis retrotransposon Orf1 C-terminal domain-containing protein</fullName>
    </recommendedName>
</protein>
<evidence type="ECO:0000259" key="2">
    <source>
        <dbReference type="Pfam" id="PF03078"/>
    </source>
</evidence>
<dbReference type="Pfam" id="PF03078">
    <property type="entry name" value="ATHILA"/>
    <property type="match status" value="1"/>
</dbReference>
<comment type="caution">
    <text evidence="3">The sequence shown here is derived from an EMBL/GenBank/DDBJ whole genome shotgun (WGS) entry which is preliminary data.</text>
</comment>
<evidence type="ECO:0000313" key="4">
    <source>
        <dbReference type="Proteomes" id="UP000467841"/>
    </source>
</evidence>
<proteinExistence type="predicted"/>
<feature type="compositionally biased region" description="Acidic residues" evidence="1">
    <location>
        <begin position="366"/>
        <end position="378"/>
    </location>
</feature>
<organism evidence="3 4">
    <name type="scientific">Microthlaspi erraticum</name>
    <dbReference type="NCBI Taxonomy" id="1685480"/>
    <lineage>
        <taxon>Eukaryota</taxon>
        <taxon>Viridiplantae</taxon>
        <taxon>Streptophyta</taxon>
        <taxon>Embryophyta</taxon>
        <taxon>Tracheophyta</taxon>
        <taxon>Spermatophyta</taxon>
        <taxon>Magnoliopsida</taxon>
        <taxon>eudicotyledons</taxon>
        <taxon>Gunneridae</taxon>
        <taxon>Pentapetalae</taxon>
        <taxon>rosids</taxon>
        <taxon>malvids</taxon>
        <taxon>Brassicales</taxon>
        <taxon>Brassicaceae</taxon>
        <taxon>Coluteocarpeae</taxon>
        <taxon>Microthlaspi</taxon>
    </lineage>
</organism>
<dbReference type="InterPro" id="IPR004312">
    <property type="entry name" value="ATHILA_Orf1_C"/>
</dbReference>
<feature type="region of interest" description="Disordered" evidence="1">
    <location>
        <begin position="347"/>
        <end position="385"/>
    </location>
</feature>
<dbReference type="EMBL" id="CACVBM020001507">
    <property type="protein sequence ID" value="CAA7052787.1"/>
    <property type="molecule type" value="Genomic_DNA"/>
</dbReference>
<name>A0A6D2KZU5_9BRAS</name>
<reference evidence="3" key="1">
    <citation type="submission" date="2020-01" db="EMBL/GenBank/DDBJ databases">
        <authorList>
            <person name="Mishra B."/>
        </authorList>
    </citation>
    <scope>NUCLEOTIDE SEQUENCE [LARGE SCALE GENOMIC DNA]</scope>
</reference>
<dbReference type="AlphaFoldDB" id="A0A6D2KZU5"/>
<feature type="domain" description="Arabidopsis retrotransposon Orf1 C-terminal" evidence="2">
    <location>
        <begin position="88"/>
        <end position="272"/>
    </location>
</feature>
<evidence type="ECO:0000256" key="1">
    <source>
        <dbReference type="SAM" id="MobiDB-lite"/>
    </source>
</evidence>
<accession>A0A6D2KZU5</accession>
<sequence length="385" mass="44315">MEKVNIEPCVKMDTQTLDLLKIRDDVTWYIRKLGLSKLFKLECSEYSQLTKEFLSTVALAFPNHNGDQPAAHDFKENSKRKQAAFADWTHFANEPFLPSRSKVSRITHPAIRYVHRLISTTFQCKQEANKVTTDEFYILTTPFIKHEYKANLGLLLAKTFINVRKLAQDLEGNKKLCVRFGRLITAIVLHVGIDIPNYEPLPKPTPLDLHALQHIHFLNRWTKDPTRFCYEFPIGPANTSLVLLPHEDIPSLRSGVVTFQPNEEEFYVPSSEKPSFPMLTYRTLQHAVKTQRRLQERHVLTTGMAAHQALDRVNKLEKIVECQSRFISRLVRVVRHIAPERLFRPSSTAREPYEPDLGEFSLDSELGSEGDDPIDEEESSSHCHT</sequence>